<feature type="transmembrane region" description="Helical" evidence="8">
    <location>
        <begin position="186"/>
        <end position="209"/>
    </location>
</feature>
<dbReference type="PRINTS" id="PR00171">
    <property type="entry name" value="SUGRTRNSPORT"/>
</dbReference>
<dbReference type="FunFam" id="1.20.1250.20:FF:000217">
    <property type="entry name" value="MFS lactose permease, putative"/>
    <property type="match status" value="1"/>
</dbReference>
<comment type="similarity">
    <text evidence="2 7">Belongs to the major facilitator superfamily. Sugar transporter (TC 2.A.1.1) family.</text>
</comment>
<evidence type="ECO:0000256" key="2">
    <source>
        <dbReference type="ARBA" id="ARBA00010992"/>
    </source>
</evidence>
<organism evidence="10 11">
    <name type="scientific">Choiromyces venosus 120613-1</name>
    <dbReference type="NCBI Taxonomy" id="1336337"/>
    <lineage>
        <taxon>Eukaryota</taxon>
        <taxon>Fungi</taxon>
        <taxon>Dikarya</taxon>
        <taxon>Ascomycota</taxon>
        <taxon>Pezizomycotina</taxon>
        <taxon>Pezizomycetes</taxon>
        <taxon>Pezizales</taxon>
        <taxon>Tuberaceae</taxon>
        <taxon>Choiromyces</taxon>
    </lineage>
</organism>
<dbReference type="InterPro" id="IPR005828">
    <property type="entry name" value="MFS_sugar_transport-like"/>
</dbReference>
<dbReference type="EMBL" id="ML120445">
    <property type="protein sequence ID" value="RPA93923.1"/>
    <property type="molecule type" value="Genomic_DNA"/>
</dbReference>
<evidence type="ECO:0000259" key="9">
    <source>
        <dbReference type="PROSITE" id="PS50850"/>
    </source>
</evidence>
<keyword evidence="3 7" id="KW-0813">Transport</keyword>
<feature type="transmembrane region" description="Helical" evidence="8">
    <location>
        <begin position="402"/>
        <end position="423"/>
    </location>
</feature>
<dbReference type="Proteomes" id="UP000276215">
    <property type="component" value="Unassembled WGS sequence"/>
</dbReference>
<accession>A0A3N4J6K5</accession>
<dbReference type="AlphaFoldDB" id="A0A3N4J6K5"/>
<feature type="domain" description="Major facilitator superfamily (MFS) profile" evidence="9">
    <location>
        <begin position="57"/>
        <end position="495"/>
    </location>
</feature>
<dbReference type="InterPro" id="IPR005829">
    <property type="entry name" value="Sugar_transporter_CS"/>
</dbReference>
<dbReference type="InterPro" id="IPR036259">
    <property type="entry name" value="MFS_trans_sf"/>
</dbReference>
<evidence type="ECO:0000256" key="3">
    <source>
        <dbReference type="ARBA" id="ARBA00022448"/>
    </source>
</evidence>
<evidence type="ECO:0000313" key="10">
    <source>
        <dbReference type="EMBL" id="RPA93923.1"/>
    </source>
</evidence>
<evidence type="ECO:0000313" key="11">
    <source>
        <dbReference type="Proteomes" id="UP000276215"/>
    </source>
</evidence>
<gene>
    <name evidence="10" type="ORF">L873DRAFT_1703420</name>
</gene>
<protein>
    <submittedName>
        <fullName evidence="10">General substrate transporter</fullName>
    </submittedName>
</protein>
<reference evidence="10 11" key="1">
    <citation type="journal article" date="2018" name="Nat. Ecol. Evol.">
        <title>Pezizomycetes genomes reveal the molecular basis of ectomycorrhizal truffle lifestyle.</title>
        <authorList>
            <person name="Murat C."/>
            <person name="Payen T."/>
            <person name="Noel B."/>
            <person name="Kuo A."/>
            <person name="Morin E."/>
            <person name="Chen J."/>
            <person name="Kohler A."/>
            <person name="Krizsan K."/>
            <person name="Balestrini R."/>
            <person name="Da Silva C."/>
            <person name="Montanini B."/>
            <person name="Hainaut M."/>
            <person name="Levati E."/>
            <person name="Barry K.W."/>
            <person name="Belfiori B."/>
            <person name="Cichocki N."/>
            <person name="Clum A."/>
            <person name="Dockter R.B."/>
            <person name="Fauchery L."/>
            <person name="Guy J."/>
            <person name="Iotti M."/>
            <person name="Le Tacon F."/>
            <person name="Lindquist E.A."/>
            <person name="Lipzen A."/>
            <person name="Malagnac F."/>
            <person name="Mello A."/>
            <person name="Molinier V."/>
            <person name="Miyauchi S."/>
            <person name="Poulain J."/>
            <person name="Riccioni C."/>
            <person name="Rubini A."/>
            <person name="Sitrit Y."/>
            <person name="Splivallo R."/>
            <person name="Traeger S."/>
            <person name="Wang M."/>
            <person name="Zifcakova L."/>
            <person name="Wipf D."/>
            <person name="Zambonelli A."/>
            <person name="Paolocci F."/>
            <person name="Nowrousian M."/>
            <person name="Ottonello S."/>
            <person name="Baldrian P."/>
            <person name="Spatafora J.W."/>
            <person name="Henrissat B."/>
            <person name="Nagy L.G."/>
            <person name="Aury J.M."/>
            <person name="Wincker P."/>
            <person name="Grigoriev I.V."/>
            <person name="Bonfante P."/>
            <person name="Martin F.M."/>
        </authorList>
    </citation>
    <scope>NUCLEOTIDE SEQUENCE [LARGE SCALE GENOMIC DNA]</scope>
    <source>
        <strain evidence="10 11">120613-1</strain>
    </source>
</reference>
<dbReference type="InterPro" id="IPR003663">
    <property type="entry name" value="Sugar/inositol_transpt"/>
</dbReference>
<feature type="transmembrane region" description="Helical" evidence="8">
    <location>
        <begin position="470"/>
        <end position="491"/>
    </location>
</feature>
<evidence type="ECO:0000256" key="4">
    <source>
        <dbReference type="ARBA" id="ARBA00022692"/>
    </source>
</evidence>
<dbReference type="Gene3D" id="1.20.1250.20">
    <property type="entry name" value="MFS general substrate transporter like domains"/>
    <property type="match status" value="1"/>
</dbReference>
<evidence type="ECO:0000256" key="7">
    <source>
        <dbReference type="RuleBase" id="RU003346"/>
    </source>
</evidence>
<keyword evidence="5 8" id="KW-1133">Transmembrane helix</keyword>
<feature type="transmembrane region" description="Helical" evidence="8">
    <location>
        <begin position="308"/>
        <end position="330"/>
    </location>
</feature>
<evidence type="ECO:0000256" key="5">
    <source>
        <dbReference type="ARBA" id="ARBA00022989"/>
    </source>
</evidence>
<name>A0A3N4J6K5_9PEZI</name>
<keyword evidence="11" id="KW-1185">Reference proteome</keyword>
<evidence type="ECO:0000256" key="8">
    <source>
        <dbReference type="SAM" id="Phobius"/>
    </source>
</evidence>
<comment type="subcellular location">
    <subcellularLocation>
        <location evidence="1">Membrane</location>
        <topology evidence="1">Multi-pass membrane protein</topology>
    </subcellularLocation>
</comment>
<dbReference type="OrthoDB" id="6133115at2759"/>
<dbReference type="PANTHER" id="PTHR48022:SF70">
    <property type="entry name" value="MONOSACCHARIDE TRANSPORTER, PUTATIVE (AFU_ORTHOLOGUE AFUA_5G14540)-RELATED"/>
    <property type="match status" value="1"/>
</dbReference>
<feature type="transmembrane region" description="Helical" evidence="8">
    <location>
        <begin position="156"/>
        <end position="174"/>
    </location>
</feature>
<feature type="transmembrane region" description="Helical" evidence="8">
    <location>
        <begin position="126"/>
        <end position="144"/>
    </location>
</feature>
<dbReference type="InterPro" id="IPR050360">
    <property type="entry name" value="MFS_Sugar_Transporters"/>
</dbReference>
<dbReference type="PROSITE" id="PS00216">
    <property type="entry name" value="SUGAR_TRANSPORT_1"/>
    <property type="match status" value="2"/>
</dbReference>
<keyword evidence="6 8" id="KW-0472">Membrane</keyword>
<evidence type="ECO:0000256" key="1">
    <source>
        <dbReference type="ARBA" id="ARBA00004141"/>
    </source>
</evidence>
<sequence>MDSKDTKHSDVELVEGRYETDSNDAKEDAIATHNIEVIVQANKPSLWSKNSLKLYFCLLVSYLVSTMNGYDGSLMGAVNDMKQYQKSFGLNGKGSSTGIVFIIYNLGQIAAFPAIGWLADGYGRRWGMFIGCVIVVIGTAVQTTANGLGQFQGGRFILGFGAAIASASAPAYVVEISHPAYRGTQAGLYNVCWYLGSIIAGWCCVGSNRHMNNSWAWRTPTVVQAAIPAIVALLVFFIPESPRWLIAQDRNQEAIEILAKYHGEGDHNSPVVQVEFQEMREQIGTSSSDKIWWDYRDLVNTRAARYRLGLVIAVAFFGQWSGNNVVSYYMPTMFQQTGIESSDTRLVLNGIYPVFCMFAAIWGATLLDKLGRRAMLMGATAFTVVCFAIITAGTAVSSTTKGASYAVIAFIYIFGMAFSWAYTPLQTLYSSEVLETKTRAKGSGLNFLFVNIAMCVNTFAAPIAMEAIGWRYYIVFIGWNCFEVFVIWMWFVETAGHTLEQITEIFESPNPVKMSLEARKRNANCDNNSA</sequence>
<dbReference type="PROSITE" id="PS50850">
    <property type="entry name" value="MFS"/>
    <property type="match status" value="1"/>
</dbReference>
<dbReference type="InterPro" id="IPR020846">
    <property type="entry name" value="MFS_dom"/>
</dbReference>
<feature type="transmembrane region" description="Helical" evidence="8">
    <location>
        <begin position="444"/>
        <end position="464"/>
    </location>
</feature>
<evidence type="ECO:0000256" key="6">
    <source>
        <dbReference type="ARBA" id="ARBA00023136"/>
    </source>
</evidence>
<feature type="transmembrane region" description="Helical" evidence="8">
    <location>
        <begin position="374"/>
        <end position="396"/>
    </location>
</feature>
<dbReference type="Pfam" id="PF00083">
    <property type="entry name" value="Sugar_tr"/>
    <property type="match status" value="1"/>
</dbReference>
<feature type="transmembrane region" description="Helical" evidence="8">
    <location>
        <begin position="221"/>
        <end position="238"/>
    </location>
</feature>
<keyword evidence="4 8" id="KW-0812">Transmembrane</keyword>
<dbReference type="PANTHER" id="PTHR48022">
    <property type="entry name" value="PLASTIDIC GLUCOSE TRANSPORTER 4"/>
    <property type="match status" value="1"/>
</dbReference>
<dbReference type="GO" id="GO:0005351">
    <property type="term" value="F:carbohydrate:proton symporter activity"/>
    <property type="evidence" value="ECO:0007669"/>
    <property type="project" value="TreeGrafter"/>
</dbReference>
<dbReference type="SUPFAM" id="SSF103473">
    <property type="entry name" value="MFS general substrate transporter"/>
    <property type="match status" value="1"/>
</dbReference>
<feature type="transmembrane region" description="Helical" evidence="8">
    <location>
        <begin position="350"/>
        <end position="367"/>
    </location>
</feature>
<feature type="transmembrane region" description="Helical" evidence="8">
    <location>
        <begin position="52"/>
        <end position="70"/>
    </location>
</feature>
<feature type="transmembrane region" description="Helical" evidence="8">
    <location>
        <begin position="98"/>
        <end position="119"/>
    </location>
</feature>
<dbReference type="GO" id="GO:0016020">
    <property type="term" value="C:membrane"/>
    <property type="evidence" value="ECO:0007669"/>
    <property type="project" value="UniProtKB-SubCell"/>
</dbReference>
<proteinExistence type="inferred from homology"/>
<dbReference type="NCBIfam" id="TIGR00879">
    <property type="entry name" value="SP"/>
    <property type="match status" value="1"/>
</dbReference>
<dbReference type="STRING" id="1336337.A0A3N4J6K5"/>